<proteinExistence type="inferred from homology"/>
<evidence type="ECO:0000256" key="9">
    <source>
        <dbReference type="ARBA" id="ARBA00023170"/>
    </source>
</evidence>
<evidence type="ECO:0000256" key="1">
    <source>
        <dbReference type="ARBA" id="ARBA00004651"/>
    </source>
</evidence>
<evidence type="ECO:0000259" key="12">
    <source>
        <dbReference type="PROSITE" id="PS50262"/>
    </source>
</evidence>
<accession>A0AAV3A6T4</accession>
<dbReference type="PRINTS" id="PR00245">
    <property type="entry name" value="OLFACTORYR"/>
</dbReference>
<evidence type="ECO:0000313" key="13">
    <source>
        <dbReference type="EMBL" id="DBA19155.1"/>
    </source>
</evidence>
<comment type="caution">
    <text evidence="13">The sequence shown here is derived from an EMBL/GenBank/DDBJ whole genome shotgun (WGS) entry which is preliminary data.</text>
</comment>
<dbReference type="EMBL" id="DYDO01000008">
    <property type="protein sequence ID" value="DBA19155.1"/>
    <property type="molecule type" value="Genomic_DNA"/>
</dbReference>
<dbReference type="InterPro" id="IPR000276">
    <property type="entry name" value="GPCR_Rhodpsn"/>
</dbReference>
<dbReference type="InterPro" id="IPR050516">
    <property type="entry name" value="Olfactory_GPCR"/>
</dbReference>
<evidence type="ECO:0000256" key="3">
    <source>
        <dbReference type="ARBA" id="ARBA00022475"/>
    </source>
</evidence>
<dbReference type="Gene3D" id="1.20.1070.10">
    <property type="entry name" value="Rhodopsin 7-helix transmembrane proteins"/>
    <property type="match status" value="1"/>
</dbReference>
<dbReference type="GO" id="GO:0004930">
    <property type="term" value="F:G protein-coupled receptor activity"/>
    <property type="evidence" value="ECO:0007669"/>
    <property type="project" value="UniProtKB-KW"/>
</dbReference>
<dbReference type="SUPFAM" id="SSF81321">
    <property type="entry name" value="Family A G protein-coupled receptor-like"/>
    <property type="match status" value="1"/>
</dbReference>
<gene>
    <name evidence="13" type="ORF">GDO54_015022</name>
</gene>
<dbReference type="AlphaFoldDB" id="A0AAV3A6T4"/>
<dbReference type="PANTHER" id="PTHR26452">
    <property type="entry name" value="OLFACTORY RECEPTOR"/>
    <property type="match status" value="1"/>
</dbReference>
<evidence type="ECO:0000256" key="2">
    <source>
        <dbReference type="ARBA" id="ARBA00010663"/>
    </source>
</evidence>
<keyword evidence="14" id="KW-1185">Reference proteome</keyword>
<feature type="transmembrane region" description="Helical" evidence="11">
    <location>
        <begin position="265"/>
        <end position="288"/>
    </location>
</feature>
<organism evidence="13 14">
    <name type="scientific">Pyxicephalus adspersus</name>
    <name type="common">African bullfrog</name>
    <dbReference type="NCBI Taxonomy" id="30357"/>
    <lineage>
        <taxon>Eukaryota</taxon>
        <taxon>Metazoa</taxon>
        <taxon>Chordata</taxon>
        <taxon>Craniata</taxon>
        <taxon>Vertebrata</taxon>
        <taxon>Euteleostomi</taxon>
        <taxon>Amphibia</taxon>
        <taxon>Batrachia</taxon>
        <taxon>Anura</taxon>
        <taxon>Neobatrachia</taxon>
        <taxon>Ranoidea</taxon>
        <taxon>Pyxicephalidae</taxon>
        <taxon>Pyxicephalinae</taxon>
        <taxon>Pyxicephalus</taxon>
    </lineage>
</organism>
<keyword evidence="9" id="KW-0675">Receptor</keyword>
<feature type="transmembrane region" description="Helical" evidence="11">
    <location>
        <begin position="139"/>
        <end position="161"/>
    </location>
</feature>
<feature type="transmembrane region" description="Helical" evidence="11">
    <location>
        <begin position="24"/>
        <end position="48"/>
    </location>
</feature>
<dbReference type="FunFam" id="1.20.1070.10:FF:000015">
    <property type="entry name" value="Olfactory receptor"/>
    <property type="match status" value="1"/>
</dbReference>
<feature type="transmembrane region" description="Helical" evidence="11">
    <location>
        <begin position="55"/>
        <end position="80"/>
    </location>
</feature>
<dbReference type="PRINTS" id="PR00237">
    <property type="entry name" value="GPCRRHODOPSN"/>
</dbReference>
<sequence length="301" mass="34724">MENQTCTQEFKMMPFSMTSGFTSLYFTMFFLIYLFGVFTNTVIIMLIYSSYHLHIPMYLFICNLAIVDICYTTVTVPKFLYMLLSKNNKVSYRECFTQMYFYLLDASTEDILILTMAFDRYVAICHPLHYHRILNKRNCILLVAGVWTAGSFNSSVITIAASNMAFCQSKVIHQFFCDGKALINIACAGLNHFYTVIYLDAFLFGLCPFFFSLLSYVKIIKVILQMQSKEGRRKAFATCSSHLAVIFMYYTTAVSVYLMPKYSVILEQICSVLYTTITPMINPLIYSLRNNDVKKALKKIL</sequence>
<keyword evidence="6 11" id="KW-1133">Transmembrane helix</keyword>
<evidence type="ECO:0000256" key="8">
    <source>
        <dbReference type="ARBA" id="ARBA00023136"/>
    </source>
</evidence>
<dbReference type="Proteomes" id="UP001181693">
    <property type="component" value="Unassembled WGS sequence"/>
</dbReference>
<keyword evidence="10" id="KW-0807">Transducer</keyword>
<comment type="subcellular location">
    <subcellularLocation>
        <location evidence="1">Cell membrane</location>
        <topology evidence="1">Multi-pass membrane protein</topology>
    </subcellularLocation>
</comment>
<dbReference type="SMART" id="SM01381">
    <property type="entry name" value="7TM_GPCR_Srsx"/>
    <property type="match status" value="1"/>
</dbReference>
<keyword evidence="8 11" id="KW-0472">Membrane</keyword>
<keyword evidence="3" id="KW-1003">Cell membrane</keyword>
<evidence type="ECO:0000256" key="10">
    <source>
        <dbReference type="ARBA" id="ARBA00023224"/>
    </source>
</evidence>
<feature type="transmembrane region" description="Helical" evidence="11">
    <location>
        <begin position="236"/>
        <end position="259"/>
    </location>
</feature>
<comment type="similarity">
    <text evidence="2">Belongs to the G-protein coupled receptor 1 family.</text>
</comment>
<protein>
    <recommendedName>
        <fullName evidence="12">G-protein coupled receptors family 1 profile domain-containing protein</fullName>
    </recommendedName>
</protein>
<evidence type="ECO:0000256" key="11">
    <source>
        <dbReference type="SAM" id="Phobius"/>
    </source>
</evidence>
<reference evidence="13" key="1">
    <citation type="thesis" date="2020" institute="ProQuest LLC" country="789 East Eisenhower Parkway, Ann Arbor, MI, USA">
        <title>Comparative Genomics and Chromosome Evolution.</title>
        <authorList>
            <person name="Mudd A.B."/>
        </authorList>
    </citation>
    <scope>NUCLEOTIDE SEQUENCE</scope>
    <source>
        <strain evidence="13">1538</strain>
        <tissue evidence="13">Blood</tissue>
    </source>
</reference>
<dbReference type="PROSITE" id="PS50262">
    <property type="entry name" value="G_PROTEIN_RECEP_F1_2"/>
    <property type="match status" value="1"/>
</dbReference>
<dbReference type="FunFam" id="1.10.1220.70:FF:000001">
    <property type="entry name" value="Olfactory receptor"/>
    <property type="match status" value="1"/>
</dbReference>
<evidence type="ECO:0000256" key="6">
    <source>
        <dbReference type="ARBA" id="ARBA00022989"/>
    </source>
</evidence>
<feature type="transmembrane region" description="Helical" evidence="11">
    <location>
        <begin position="201"/>
        <end position="224"/>
    </location>
</feature>
<keyword evidence="5" id="KW-0552">Olfaction</keyword>
<evidence type="ECO:0000313" key="14">
    <source>
        <dbReference type="Proteomes" id="UP001181693"/>
    </source>
</evidence>
<feature type="domain" description="G-protein coupled receptors family 1 profile" evidence="12">
    <location>
        <begin position="39"/>
        <end position="286"/>
    </location>
</feature>
<dbReference type="GO" id="GO:0005886">
    <property type="term" value="C:plasma membrane"/>
    <property type="evidence" value="ECO:0007669"/>
    <property type="project" value="UniProtKB-SubCell"/>
</dbReference>
<evidence type="ECO:0000256" key="7">
    <source>
        <dbReference type="ARBA" id="ARBA00023040"/>
    </source>
</evidence>
<evidence type="ECO:0000256" key="5">
    <source>
        <dbReference type="ARBA" id="ARBA00022725"/>
    </source>
</evidence>
<keyword evidence="7" id="KW-0297">G-protein coupled receptor</keyword>
<dbReference type="Pfam" id="PF13853">
    <property type="entry name" value="7tm_4"/>
    <property type="match status" value="1"/>
</dbReference>
<keyword evidence="4 11" id="KW-0812">Transmembrane</keyword>
<keyword evidence="5" id="KW-0716">Sensory transduction</keyword>
<dbReference type="InterPro" id="IPR017452">
    <property type="entry name" value="GPCR_Rhodpsn_7TM"/>
</dbReference>
<dbReference type="CDD" id="cd13954">
    <property type="entry name" value="7tmA_OR"/>
    <property type="match status" value="1"/>
</dbReference>
<evidence type="ECO:0000256" key="4">
    <source>
        <dbReference type="ARBA" id="ARBA00022692"/>
    </source>
</evidence>
<name>A0AAV3A6T4_PYXAD</name>
<dbReference type="GO" id="GO:0004984">
    <property type="term" value="F:olfactory receptor activity"/>
    <property type="evidence" value="ECO:0007669"/>
    <property type="project" value="InterPro"/>
</dbReference>
<dbReference type="InterPro" id="IPR000725">
    <property type="entry name" value="Olfact_rcpt"/>
</dbReference>